<evidence type="ECO:0000256" key="3">
    <source>
        <dbReference type="ARBA" id="ARBA00022989"/>
    </source>
</evidence>
<proteinExistence type="predicted"/>
<evidence type="ECO:0000313" key="11">
    <source>
        <dbReference type="Proteomes" id="UP000290921"/>
    </source>
</evidence>
<accession>A0A4Q0V8R0</accession>
<feature type="transmembrane region" description="Helical" evidence="5">
    <location>
        <begin position="174"/>
        <end position="195"/>
    </location>
</feature>
<evidence type="ECO:0000256" key="5">
    <source>
        <dbReference type="SAM" id="Phobius"/>
    </source>
</evidence>
<feature type="transmembrane region" description="Helical" evidence="5">
    <location>
        <begin position="287"/>
        <end position="306"/>
    </location>
</feature>
<feature type="transmembrane region" description="Helical" evidence="5">
    <location>
        <begin position="215"/>
        <end position="234"/>
    </location>
</feature>
<protein>
    <submittedName>
        <fullName evidence="8">VanZ family protein</fullName>
    </submittedName>
</protein>
<dbReference type="EMBL" id="QMAU01000053">
    <property type="protein sequence ID" value="RXI51663.1"/>
    <property type="molecule type" value="Genomic_DNA"/>
</dbReference>
<keyword evidence="4 5" id="KW-0472">Membrane</keyword>
<dbReference type="InterPro" id="IPR010432">
    <property type="entry name" value="RDD"/>
</dbReference>
<dbReference type="Pfam" id="PF06271">
    <property type="entry name" value="RDD"/>
    <property type="match status" value="1"/>
</dbReference>
<evidence type="ECO:0000313" key="10">
    <source>
        <dbReference type="Proteomes" id="UP000290273"/>
    </source>
</evidence>
<feature type="transmembrane region" description="Helical" evidence="5">
    <location>
        <begin position="240"/>
        <end position="259"/>
    </location>
</feature>
<feature type="transmembrane region" description="Helical" evidence="5">
    <location>
        <begin position="40"/>
        <end position="60"/>
    </location>
</feature>
<dbReference type="Proteomes" id="UP000290921">
    <property type="component" value="Unassembled WGS sequence"/>
</dbReference>
<dbReference type="AlphaFoldDB" id="A0A4Q0V8R0"/>
<dbReference type="GO" id="GO:0016020">
    <property type="term" value="C:membrane"/>
    <property type="evidence" value="ECO:0007669"/>
    <property type="project" value="UniProtKB-SubCell"/>
</dbReference>
<reference evidence="10 11" key="1">
    <citation type="submission" date="2018-06" db="EMBL/GenBank/DDBJ databases">
        <title>Genome conservation of Clostridium tetani.</title>
        <authorList>
            <person name="Bruggemann H."/>
            <person name="Popoff M.R."/>
        </authorList>
    </citation>
    <scope>NUCLEOTIDE SEQUENCE [LARGE SCALE GENOMIC DNA]</scope>
    <source>
        <strain evidence="8 11">2017.061</strain>
        <strain evidence="9 10">63.05</strain>
    </source>
</reference>
<keyword evidence="2 5" id="KW-0812">Transmembrane</keyword>
<feature type="transmembrane region" description="Helical" evidence="5">
    <location>
        <begin position="312"/>
        <end position="333"/>
    </location>
</feature>
<feature type="transmembrane region" description="Helical" evidence="5">
    <location>
        <begin position="110"/>
        <end position="132"/>
    </location>
</feature>
<dbReference type="InterPro" id="IPR053150">
    <property type="entry name" value="Teicoplanin_resist-assoc"/>
</dbReference>
<comment type="subcellular location">
    <subcellularLocation>
        <location evidence="1">Membrane</location>
        <topology evidence="1">Multi-pass membrane protein</topology>
    </subcellularLocation>
</comment>
<sequence length="378" mass="44387">MYAYVFPIKIALLTVIFLIYLAFIPYCIIQYRKHGFLSKYRSFMHIAFVFYIISAFYLVILPLPDRNFVPKHIIHPQLIPFNFIGDFFKEYSNLVARGFSTPSSILKNRGLWQVFFNVLLLTPLGFFLRYFYNINFKKALAISFLTSLFFEVTQLTGIFGIYKYAYRLFDVDDLMLNTIGGVIGYYLVPISKKILPNIDEIDLRYNYDESKVGYIRRGIAFAADLLIVSFIPLINRKNDITSIWFILYIILLPYITNGYTLGKKLVKIRIVNESNTKLKLIELIKRYFWLIVISVLRIIFGLNLLSNFHTTVISIINIIYLIIILIIGFKLFIGLFNKNKTMFYEEFSRTHIANSFKLKSNKNDINRDDGNKEHINKH</sequence>
<feature type="domain" description="VanZ-like" evidence="6">
    <location>
        <begin position="48"/>
        <end position="190"/>
    </location>
</feature>
<dbReference type="InterPro" id="IPR006976">
    <property type="entry name" value="VanZ-like"/>
</dbReference>
<dbReference type="InterPro" id="IPR021192">
    <property type="entry name" value="UCP031578_Vanz/RDD"/>
</dbReference>
<keyword evidence="3 5" id="KW-1133">Transmembrane helix</keyword>
<feature type="domain" description="RDD" evidence="7">
    <location>
        <begin position="243"/>
        <end position="340"/>
    </location>
</feature>
<dbReference type="Pfam" id="PF04892">
    <property type="entry name" value="VanZ"/>
    <property type="match status" value="1"/>
</dbReference>
<evidence type="ECO:0000259" key="7">
    <source>
        <dbReference type="Pfam" id="PF06271"/>
    </source>
</evidence>
<comment type="caution">
    <text evidence="8">The sequence shown here is derived from an EMBL/GenBank/DDBJ whole genome shotgun (WGS) entry which is preliminary data.</text>
</comment>
<name>A0A4Q0V8R0_CLOTA</name>
<dbReference type="PANTHER" id="PTHR36834">
    <property type="entry name" value="MEMBRANE PROTEIN-RELATED"/>
    <property type="match status" value="1"/>
</dbReference>
<evidence type="ECO:0000256" key="1">
    <source>
        <dbReference type="ARBA" id="ARBA00004141"/>
    </source>
</evidence>
<dbReference type="PANTHER" id="PTHR36834:SF1">
    <property type="entry name" value="INTEGRAL MEMBRANE PROTEIN"/>
    <property type="match status" value="1"/>
</dbReference>
<gene>
    <name evidence="8" type="ORF">DP130_12775</name>
    <name evidence="9" type="ORF">DP131_13610</name>
</gene>
<evidence type="ECO:0000259" key="6">
    <source>
        <dbReference type="Pfam" id="PF04892"/>
    </source>
</evidence>
<dbReference type="Proteomes" id="UP000290273">
    <property type="component" value="Unassembled WGS sequence"/>
</dbReference>
<dbReference type="EMBL" id="QMAP01000016">
    <property type="protein sequence ID" value="RXI44707.1"/>
    <property type="molecule type" value="Genomic_DNA"/>
</dbReference>
<evidence type="ECO:0000313" key="9">
    <source>
        <dbReference type="EMBL" id="RXI51663.1"/>
    </source>
</evidence>
<organism evidence="8 11">
    <name type="scientific">Clostridium tetani</name>
    <dbReference type="NCBI Taxonomy" id="1513"/>
    <lineage>
        <taxon>Bacteria</taxon>
        <taxon>Bacillati</taxon>
        <taxon>Bacillota</taxon>
        <taxon>Clostridia</taxon>
        <taxon>Eubacteriales</taxon>
        <taxon>Clostridiaceae</taxon>
        <taxon>Clostridium</taxon>
    </lineage>
</organism>
<dbReference type="RefSeq" id="WP_023438285.1">
    <property type="nucleotide sequence ID" value="NZ_CASHSW010000023.1"/>
</dbReference>
<evidence type="ECO:0000256" key="4">
    <source>
        <dbReference type="ARBA" id="ARBA00023136"/>
    </source>
</evidence>
<feature type="transmembrane region" description="Helical" evidence="5">
    <location>
        <begin position="6"/>
        <end position="28"/>
    </location>
</feature>
<feature type="transmembrane region" description="Helical" evidence="5">
    <location>
        <begin position="139"/>
        <end position="162"/>
    </location>
</feature>
<dbReference type="PIRSF" id="PIRSF031578">
    <property type="entry name" value="Uncharacterised_Vanz_RDD-cont"/>
    <property type="match status" value="1"/>
</dbReference>
<evidence type="ECO:0000256" key="2">
    <source>
        <dbReference type="ARBA" id="ARBA00022692"/>
    </source>
</evidence>
<evidence type="ECO:0000313" key="8">
    <source>
        <dbReference type="EMBL" id="RXI44707.1"/>
    </source>
</evidence>